<comment type="similarity">
    <text evidence="1">Belongs to the TCP11 family.</text>
</comment>
<dbReference type="AlphaFoldDB" id="A0A1Y1ZBC3"/>
<dbReference type="Pfam" id="PF05794">
    <property type="entry name" value="Tcp11"/>
    <property type="match status" value="1"/>
</dbReference>
<dbReference type="OrthoDB" id="276323at2759"/>
<protein>
    <submittedName>
        <fullName evidence="2">T-complex 11</fullName>
    </submittedName>
</protein>
<dbReference type="InterPro" id="IPR008862">
    <property type="entry name" value="Tcp11"/>
</dbReference>
<gene>
    <name evidence="2" type="ORF">K493DRAFT_202501</name>
</gene>
<accession>A0A1Y1ZBC3</accession>
<organism evidence="2 3">
    <name type="scientific">Basidiobolus meristosporus CBS 931.73</name>
    <dbReference type="NCBI Taxonomy" id="1314790"/>
    <lineage>
        <taxon>Eukaryota</taxon>
        <taxon>Fungi</taxon>
        <taxon>Fungi incertae sedis</taxon>
        <taxon>Zoopagomycota</taxon>
        <taxon>Entomophthoromycotina</taxon>
        <taxon>Basidiobolomycetes</taxon>
        <taxon>Basidiobolales</taxon>
        <taxon>Basidiobolaceae</taxon>
        <taxon>Basidiobolus</taxon>
    </lineage>
</organism>
<dbReference type="GO" id="GO:0010737">
    <property type="term" value="P:protein kinase A signaling"/>
    <property type="evidence" value="ECO:0007669"/>
    <property type="project" value="TreeGrafter"/>
</dbReference>
<comment type="caution">
    <text evidence="2">The sequence shown here is derived from an EMBL/GenBank/DDBJ whole genome shotgun (WGS) entry which is preliminary data.</text>
</comment>
<dbReference type="InParanoid" id="A0A1Y1ZBC3"/>
<evidence type="ECO:0000313" key="2">
    <source>
        <dbReference type="EMBL" id="ORY07085.1"/>
    </source>
</evidence>
<evidence type="ECO:0000313" key="3">
    <source>
        <dbReference type="Proteomes" id="UP000193498"/>
    </source>
</evidence>
<reference evidence="2 3" key="1">
    <citation type="submission" date="2016-07" db="EMBL/GenBank/DDBJ databases">
        <title>Pervasive Adenine N6-methylation of Active Genes in Fungi.</title>
        <authorList>
            <consortium name="DOE Joint Genome Institute"/>
            <person name="Mondo S.J."/>
            <person name="Dannebaum R.O."/>
            <person name="Kuo R.C."/>
            <person name="Labutti K."/>
            <person name="Haridas S."/>
            <person name="Kuo A."/>
            <person name="Salamov A."/>
            <person name="Ahrendt S.R."/>
            <person name="Lipzen A."/>
            <person name="Sullivan W."/>
            <person name="Andreopoulos W.B."/>
            <person name="Clum A."/>
            <person name="Lindquist E."/>
            <person name="Daum C."/>
            <person name="Ramamoorthy G.K."/>
            <person name="Gryganskyi A."/>
            <person name="Culley D."/>
            <person name="Magnuson J.K."/>
            <person name="James T.Y."/>
            <person name="O'Malley M.A."/>
            <person name="Stajich J.E."/>
            <person name="Spatafora J.W."/>
            <person name="Visel A."/>
            <person name="Grigoriev I.V."/>
        </authorList>
    </citation>
    <scope>NUCLEOTIDE SEQUENCE [LARGE SCALE GENOMIC DNA]</scope>
    <source>
        <strain evidence="2 3">CBS 931.73</strain>
    </source>
</reference>
<dbReference type="PANTHER" id="PTHR12832:SF11">
    <property type="entry name" value="LD23868P"/>
    <property type="match status" value="1"/>
</dbReference>
<sequence length="415" mass="48064">MLTNEQLAHEILLNPDFELTMSKGTNLEERVREVAIQDFFETIREEFNQGKYEFWFPQLVADIKNWLLELVSRWSPMYELLTDVIDIELISQQLKSGTYDIPKLMKFITESMLDICAPVRDQAIRNIQKMTDLASVFQCLVEILQDMKLDLANYQVNMLHPLIQEYGIAYEKEKFNLALSNRTITLERTTKWLCECAYDLRSPTHGGQVSNIRFDIVYYKAILSTIFSMTVIHHENCPETLTLDVERLYEYQNESQAITIVAALLMLSKNIVPEFRKNPVEVEKLRDRLFVLLKDPGTILENLTVQLIDSLSQVSSSKNLTRENQELIRSMVDKTLSSKDPVYMLLSRRISKILLQHLSTGHFPLSGELVGHGIEDVSSQLQVLSRKLVILANHNREVYAAHYNKIIHECIREGH</sequence>
<keyword evidence="3" id="KW-1185">Reference proteome</keyword>
<dbReference type="InterPro" id="IPR016024">
    <property type="entry name" value="ARM-type_fold"/>
</dbReference>
<dbReference type="Proteomes" id="UP000193498">
    <property type="component" value="Unassembled WGS sequence"/>
</dbReference>
<dbReference type="STRING" id="1314790.A0A1Y1ZBC3"/>
<proteinExistence type="inferred from homology"/>
<dbReference type="PANTHER" id="PTHR12832">
    <property type="entry name" value="TESTIS-SPECIFIC PROTEIN PBS13 T-COMPLEX 11"/>
    <property type="match status" value="1"/>
</dbReference>
<dbReference type="EMBL" id="MCFE01000011">
    <property type="protein sequence ID" value="ORY07085.1"/>
    <property type="molecule type" value="Genomic_DNA"/>
</dbReference>
<name>A0A1Y1ZBC3_9FUNG</name>
<dbReference type="SUPFAM" id="SSF48371">
    <property type="entry name" value="ARM repeat"/>
    <property type="match status" value="1"/>
</dbReference>
<evidence type="ECO:0000256" key="1">
    <source>
        <dbReference type="ARBA" id="ARBA00010954"/>
    </source>
</evidence>